<dbReference type="GO" id="GO:0000127">
    <property type="term" value="C:transcription factor TFIIIC complex"/>
    <property type="evidence" value="ECO:0007669"/>
    <property type="project" value="InterPro"/>
</dbReference>
<comment type="subcellular location">
    <subcellularLocation>
        <location evidence="1">Nucleus</location>
    </subcellularLocation>
</comment>
<feature type="region of interest" description="Disordered" evidence="5">
    <location>
        <begin position="411"/>
        <end position="461"/>
    </location>
</feature>
<dbReference type="Pfam" id="PF09734">
    <property type="entry name" value="Tau95"/>
    <property type="match status" value="1"/>
</dbReference>
<dbReference type="EMBL" id="JAEPRB010000193">
    <property type="protein sequence ID" value="KAG2219138.1"/>
    <property type="molecule type" value="Genomic_DNA"/>
</dbReference>
<feature type="non-terminal residue" evidence="8">
    <location>
        <position position="1"/>
    </location>
</feature>
<evidence type="ECO:0000259" key="6">
    <source>
        <dbReference type="Pfam" id="PF09734"/>
    </source>
</evidence>
<keyword evidence="3" id="KW-0804">Transcription</keyword>
<dbReference type="PANTHER" id="PTHR13230:SF5">
    <property type="entry name" value="GENERAL TRANSCRIPTION FACTOR 3C POLYPEPTIDE 5"/>
    <property type="match status" value="1"/>
</dbReference>
<dbReference type="InterPro" id="IPR041499">
    <property type="entry name" value="Tfc1/Sfc1_N"/>
</dbReference>
<dbReference type="Gene3D" id="3.30.200.160">
    <property type="entry name" value="TFIIIC, subcomplex tauA, subunit Sfc1, barrel domain"/>
    <property type="match status" value="1"/>
</dbReference>
<dbReference type="GO" id="GO:0005634">
    <property type="term" value="C:nucleus"/>
    <property type="evidence" value="ECO:0007669"/>
    <property type="project" value="UniProtKB-SubCell"/>
</dbReference>
<dbReference type="InterPro" id="IPR042536">
    <property type="entry name" value="TFIIIC_tauA_Sfc1"/>
</dbReference>
<dbReference type="OrthoDB" id="5598268at2759"/>
<dbReference type="GO" id="GO:0001002">
    <property type="term" value="F:RNA polymerase III type 1 promoter sequence-specific DNA binding"/>
    <property type="evidence" value="ECO:0007669"/>
    <property type="project" value="TreeGrafter"/>
</dbReference>
<proteinExistence type="predicted"/>
<feature type="compositionally biased region" description="Basic and acidic residues" evidence="5">
    <location>
        <begin position="421"/>
        <end position="441"/>
    </location>
</feature>
<reference evidence="8 9" key="1">
    <citation type="submission" date="2020-12" db="EMBL/GenBank/DDBJ databases">
        <title>Metabolic potential, ecology and presence of endohyphal bacteria is reflected in genomic diversity of Mucoromycotina.</title>
        <authorList>
            <person name="Muszewska A."/>
            <person name="Okrasinska A."/>
            <person name="Steczkiewicz K."/>
            <person name="Drgas O."/>
            <person name="Orlowska M."/>
            <person name="Perlinska-Lenart U."/>
            <person name="Aleksandrzak-Piekarczyk T."/>
            <person name="Szatraj K."/>
            <person name="Zielenkiewicz U."/>
            <person name="Pilsyk S."/>
            <person name="Malc E."/>
            <person name="Mieczkowski P."/>
            <person name="Kruszewska J.S."/>
            <person name="Biernat P."/>
            <person name="Pawlowska J."/>
        </authorList>
    </citation>
    <scope>NUCLEOTIDE SEQUENCE [LARGE SCALE GENOMIC DNA]</scope>
    <source>
        <strain evidence="8 9">CBS 142.35</strain>
    </source>
</reference>
<dbReference type="InterPro" id="IPR040454">
    <property type="entry name" value="TF_IIIC_Tfc1/Sfc1"/>
</dbReference>
<feature type="region of interest" description="Disordered" evidence="5">
    <location>
        <begin position="519"/>
        <end position="557"/>
    </location>
</feature>
<evidence type="ECO:0000313" key="9">
    <source>
        <dbReference type="Proteomes" id="UP000646827"/>
    </source>
</evidence>
<evidence type="ECO:0000259" key="7">
    <source>
        <dbReference type="Pfam" id="PF17682"/>
    </source>
</evidence>
<dbReference type="GO" id="GO:0001003">
    <property type="term" value="F:RNA polymerase III type 2 promoter sequence-specific DNA binding"/>
    <property type="evidence" value="ECO:0007669"/>
    <property type="project" value="TreeGrafter"/>
</dbReference>
<organism evidence="8 9">
    <name type="scientific">Circinella minor</name>
    <dbReference type="NCBI Taxonomy" id="1195481"/>
    <lineage>
        <taxon>Eukaryota</taxon>
        <taxon>Fungi</taxon>
        <taxon>Fungi incertae sedis</taxon>
        <taxon>Mucoromycota</taxon>
        <taxon>Mucoromycotina</taxon>
        <taxon>Mucoromycetes</taxon>
        <taxon>Mucorales</taxon>
        <taxon>Lichtheimiaceae</taxon>
        <taxon>Circinella</taxon>
    </lineage>
</organism>
<sequence>MDQSFKLNVPNRKFVLVEYPGRVKNVDRALKTLGGEKTVANVGDLFLSFIKIIHLLDNDVKTIELRQRPKDPFCHPIAGDVLPTSGLLLKVTKRKKKNQPDEDATFKTEALGTISKTCRFRAMADFQYVVPKDNKYRQLRDSLETGKGNNIKKGKIMEEKKTNHISTSFCFLNFKFNEENENMIQIPPPVISMREIPFDYSYNQNQPIMRVRVRQRDGSYAVKLVHRFRRPALEIASIKFEDKAPTGPAFDVSLLKPEEEALAKDLQKLFEDRPIRTRVGILNHVTAYNQRYLRGALNTVAYTFRTGPWRECWVKFGIDPRTDKKYYIYQHISVRGLFDWLDSRPIVGKRKPVSRISKQQAIQKKDATMNSLEEPVNIIFDEWKSSGKMSPSTNVTQGLDQAIAKEIKEKQYEGSSGFVDRGGDLKNNDQEKRSQQEHPNDRGSSNISSSSRPNTDSHDEDEIMDIDQDNNYSSVDESTNSKEEAFAETLRQFQGFNFGSVSINELEEFDYDDFIGEDIVEPEDVEVEEVVGQDDDEEEEEEEEEDKPLWALDDDLG</sequence>
<name>A0A8H7RYZ3_9FUNG</name>
<evidence type="ECO:0000256" key="3">
    <source>
        <dbReference type="ARBA" id="ARBA00023163"/>
    </source>
</evidence>
<dbReference type="Pfam" id="PF17682">
    <property type="entry name" value="Tau95_N"/>
    <property type="match status" value="1"/>
</dbReference>
<dbReference type="PANTHER" id="PTHR13230">
    <property type="entry name" value="GENERAL TRANSCRIPTION FACTOR IIIC, POLYPEPTIDE 5"/>
    <property type="match status" value="1"/>
</dbReference>
<keyword evidence="9" id="KW-1185">Reference proteome</keyword>
<evidence type="ECO:0000256" key="1">
    <source>
        <dbReference type="ARBA" id="ARBA00004123"/>
    </source>
</evidence>
<dbReference type="AlphaFoldDB" id="A0A8H7RYZ3"/>
<keyword evidence="4" id="KW-0539">Nucleus</keyword>
<gene>
    <name evidence="8" type="ORF">INT45_000510</name>
</gene>
<evidence type="ECO:0000256" key="5">
    <source>
        <dbReference type="SAM" id="MobiDB-lite"/>
    </source>
</evidence>
<accession>A0A8H7RYZ3</accession>
<evidence type="ECO:0000256" key="2">
    <source>
        <dbReference type="ARBA" id="ARBA00023125"/>
    </source>
</evidence>
<dbReference type="GO" id="GO:0006384">
    <property type="term" value="P:transcription initiation at RNA polymerase III promoter"/>
    <property type="evidence" value="ECO:0007669"/>
    <property type="project" value="InterPro"/>
</dbReference>
<evidence type="ECO:0008006" key="10">
    <source>
        <dbReference type="Google" id="ProtNLM"/>
    </source>
</evidence>
<evidence type="ECO:0000256" key="4">
    <source>
        <dbReference type="ARBA" id="ARBA00023242"/>
    </source>
</evidence>
<protein>
    <recommendedName>
        <fullName evidence="10">Transcription factor IIIC subunit 5 HTH domain-containing protein</fullName>
    </recommendedName>
</protein>
<comment type="caution">
    <text evidence="8">The sequence shown here is derived from an EMBL/GenBank/DDBJ whole genome shotgun (WGS) entry which is preliminary data.</text>
</comment>
<keyword evidence="2" id="KW-0238">DNA-binding</keyword>
<feature type="domain" description="Transcription factor IIIC subunit 5 HTH" evidence="6">
    <location>
        <begin position="186"/>
        <end position="335"/>
    </location>
</feature>
<dbReference type="Proteomes" id="UP000646827">
    <property type="component" value="Unassembled WGS sequence"/>
</dbReference>
<feature type="domain" description="Transcription factor IIIC subunit Tfc1/Sfc1 triple barrel" evidence="7">
    <location>
        <begin position="15"/>
        <end position="128"/>
    </location>
</feature>
<dbReference type="InterPro" id="IPR019136">
    <property type="entry name" value="TF_IIIC_su-5_HTH"/>
</dbReference>
<evidence type="ECO:0000313" key="8">
    <source>
        <dbReference type="EMBL" id="KAG2219138.1"/>
    </source>
</evidence>